<organism evidence="2 3">
    <name type="scientific">Streptomyces misionensis</name>
    <dbReference type="NCBI Taxonomy" id="67331"/>
    <lineage>
        <taxon>Bacteria</taxon>
        <taxon>Bacillati</taxon>
        <taxon>Actinomycetota</taxon>
        <taxon>Actinomycetes</taxon>
        <taxon>Kitasatosporales</taxon>
        <taxon>Streptomycetaceae</taxon>
        <taxon>Streptomyces</taxon>
    </lineage>
</organism>
<dbReference type="GeneID" id="95510268"/>
<dbReference type="RefSeq" id="WP_070024657.1">
    <property type="nucleotide sequence ID" value="NZ_FNTD01000004.1"/>
</dbReference>
<proteinExistence type="predicted"/>
<evidence type="ECO:0000313" key="2">
    <source>
        <dbReference type="EMBL" id="SEC04024.1"/>
    </source>
</evidence>
<dbReference type="AlphaFoldDB" id="A0A1H4P9W4"/>
<dbReference type="Proteomes" id="UP000182375">
    <property type="component" value="Unassembled WGS sequence"/>
</dbReference>
<evidence type="ECO:0000313" key="3">
    <source>
        <dbReference type="Proteomes" id="UP000182375"/>
    </source>
</evidence>
<reference evidence="2 3" key="1">
    <citation type="submission" date="2016-10" db="EMBL/GenBank/DDBJ databases">
        <authorList>
            <person name="de Groot N.N."/>
        </authorList>
    </citation>
    <scope>NUCLEOTIDE SEQUENCE [LARGE SCALE GENOMIC DNA]</scope>
    <source>
        <strain evidence="2 3">DSM 40306</strain>
    </source>
</reference>
<accession>A0A1H4P9W4</accession>
<gene>
    <name evidence="2" type="ORF">SAMN04490357_1028</name>
</gene>
<sequence>MVTARIHGYLNDTGTQTIGGTILASGGRHDDIKTVQWDDGQTTHVAEHDRGTTWDYTED</sequence>
<feature type="region of interest" description="Disordered" evidence="1">
    <location>
        <begin position="40"/>
        <end position="59"/>
    </location>
</feature>
<evidence type="ECO:0000256" key="1">
    <source>
        <dbReference type="SAM" id="MobiDB-lite"/>
    </source>
</evidence>
<name>A0A1H4P9W4_9ACTN</name>
<dbReference type="STRING" id="67331.SAMN04490357_1028"/>
<dbReference type="EMBL" id="FNTD01000004">
    <property type="protein sequence ID" value="SEC04024.1"/>
    <property type="molecule type" value="Genomic_DNA"/>
</dbReference>
<protein>
    <submittedName>
        <fullName evidence="2">Uncharacterized protein</fullName>
    </submittedName>
</protein>